<keyword evidence="3" id="KW-1185">Reference proteome</keyword>
<feature type="domain" description="DUF427" evidence="1">
    <location>
        <begin position="150"/>
        <end position="242"/>
    </location>
</feature>
<reference evidence="2 3" key="1">
    <citation type="submission" date="2024-02" db="EMBL/GenBank/DDBJ databases">
        <title>De novo assembly and annotation of 12 fungi associated with fruit tree decline syndrome in Ontario, Canada.</title>
        <authorList>
            <person name="Sulman M."/>
            <person name="Ellouze W."/>
            <person name="Ilyukhin E."/>
        </authorList>
    </citation>
    <scope>NUCLEOTIDE SEQUENCE [LARGE SCALE GENOMIC DNA]</scope>
    <source>
        <strain evidence="2 3">M1-105</strain>
    </source>
</reference>
<comment type="caution">
    <text evidence="2">The sequence shown here is derived from an EMBL/GenBank/DDBJ whole genome shotgun (WGS) entry which is preliminary data.</text>
</comment>
<evidence type="ECO:0000313" key="3">
    <source>
        <dbReference type="Proteomes" id="UP001521116"/>
    </source>
</evidence>
<dbReference type="InterPro" id="IPR007361">
    <property type="entry name" value="DUF427"/>
</dbReference>
<gene>
    <name evidence="2" type="ORF">SLS56_011189</name>
</gene>
<dbReference type="PANTHER" id="PTHR34310:SF9">
    <property type="entry name" value="BLR5716 PROTEIN"/>
    <property type="match status" value="1"/>
</dbReference>
<proteinExistence type="predicted"/>
<evidence type="ECO:0000313" key="2">
    <source>
        <dbReference type="EMBL" id="KAL1616969.1"/>
    </source>
</evidence>
<protein>
    <recommendedName>
        <fullName evidence="1">DUF427 domain-containing protein</fullName>
    </recommendedName>
</protein>
<sequence>MPLQPTDLATLAQQLLDHGPVRTLPTTKRLRIQLGGAFIADTTRGLYVWEHPHYPTYYVPLASLAPSSHTTLQTLHAGRAALLRLATGPRATDRVLAFAADLADNLKPLAGMVRVEFAAVDAWFEEDAPVFVHPKDPFKRVDIVLSTRPIRVSVAGKEVAVAASAQHLFETGLPTRYYLPPTAVDPAVLRKSETRTRCPYKGEAEYYDVVVGKEVFKDVVWYYTTPTHESAAVAGLLCFYNEKVDIELDGEMLERPKTHFA</sequence>
<dbReference type="Pfam" id="PF04248">
    <property type="entry name" value="NTP_transf_9"/>
    <property type="match status" value="2"/>
</dbReference>
<accession>A0ABR3SCA1</accession>
<dbReference type="EMBL" id="JAJVDC020000246">
    <property type="protein sequence ID" value="KAL1616969.1"/>
    <property type="molecule type" value="Genomic_DNA"/>
</dbReference>
<dbReference type="Gene3D" id="2.170.150.40">
    <property type="entry name" value="Domain of unknown function (DUF427)"/>
    <property type="match status" value="2"/>
</dbReference>
<name>A0ABR3SCA1_9PEZI</name>
<organism evidence="2 3">
    <name type="scientific">Neofusicoccum ribis</name>
    <dbReference type="NCBI Taxonomy" id="45134"/>
    <lineage>
        <taxon>Eukaryota</taxon>
        <taxon>Fungi</taxon>
        <taxon>Dikarya</taxon>
        <taxon>Ascomycota</taxon>
        <taxon>Pezizomycotina</taxon>
        <taxon>Dothideomycetes</taxon>
        <taxon>Dothideomycetes incertae sedis</taxon>
        <taxon>Botryosphaeriales</taxon>
        <taxon>Botryosphaeriaceae</taxon>
        <taxon>Neofusicoccum</taxon>
    </lineage>
</organism>
<dbReference type="Proteomes" id="UP001521116">
    <property type="component" value="Unassembled WGS sequence"/>
</dbReference>
<dbReference type="InterPro" id="IPR038694">
    <property type="entry name" value="DUF427_sf"/>
</dbReference>
<dbReference type="PANTHER" id="PTHR34310">
    <property type="entry name" value="DUF427 DOMAIN PROTEIN (AFU_ORTHOLOGUE AFUA_3G02220)"/>
    <property type="match status" value="1"/>
</dbReference>
<feature type="domain" description="DUF427" evidence="1">
    <location>
        <begin position="31"/>
        <end position="113"/>
    </location>
</feature>
<evidence type="ECO:0000259" key="1">
    <source>
        <dbReference type="Pfam" id="PF04248"/>
    </source>
</evidence>